<dbReference type="OrthoDB" id="3335358at2759"/>
<feature type="region of interest" description="Disordered" evidence="1">
    <location>
        <begin position="1"/>
        <end position="36"/>
    </location>
</feature>
<evidence type="ECO:0000313" key="3">
    <source>
        <dbReference type="Proteomes" id="UP000265515"/>
    </source>
</evidence>
<protein>
    <recommendedName>
        <fullName evidence="4">DUF952 domain-containing protein</fullName>
    </recommendedName>
</protein>
<dbReference type="AlphaFoldDB" id="A0A388LTR2"/>
<feature type="compositionally biased region" description="Low complexity" evidence="1">
    <location>
        <begin position="26"/>
        <end position="36"/>
    </location>
</feature>
<dbReference type="InterPro" id="IPR009297">
    <property type="entry name" value="DUF952"/>
</dbReference>
<evidence type="ECO:0000313" key="2">
    <source>
        <dbReference type="EMBL" id="GBG85706.1"/>
    </source>
</evidence>
<dbReference type="OMA" id="EYVYRIS"/>
<dbReference type="STRING" id="69332.A0A388LTR2"/>
<dbReference type="Proteomes" id="UP000265515">
    <property type="component" value="Unassembled WGS sequence"/>
</dbReference>
<dbReference type="Gene3D" id="3.20.170.20">
    <property type="entry name" value="Protein of unknown function DUF952"/>
    <property type="match status" value="1"/>
</dbReference>
<sequence length="160" mass="17021">MESLSTATVVADSEKDAVPVTDPGTESGPVVGPGSEVGAKGPGHIYKISTATEWGKIQAEGRISFDGDSATELDRKSGFIHLSTFKQLAGTLKLFFAGRSDLYLLKVNTDKIDGPKLKYEGSAFVPSALFPHYYGDIHVAAIDEATSLIVDEFLLKNVDG</sequence>
<organism evidence="2 3">
    <name type="scientific">Chara braunii</name>
    <name type="common">Braun's stonewort</name>
    <dbReference type="NCBI Taxonomy" id="69332"/>
    <lineage>
        <taxon>Eukaryota</taxon>
        <taxon>Viridiplantae</taxon>
        <taxon>Streptophyta</taxon>
        <taxon>Charophyceae</taxon>
        <taxon>Charales</taxon>
        <taxon>Characeae</taxon>
        <taxon>Chara</taxon>
    </lineage>
</organism>
<dbReference type="Gramene" id="GBG85706">
    <property type="protein sequence ID" value="GBG85706"/>
    <property type="gene ID" value="CBR_g40435"/>
</dbReference>
<comment type="caution">
    <text evidence="2">The sequence shown here is derived from an EMBL/GenBank/DDBJ whole genome shotgun (WGS) entry which is preliminary data.</text>
</comment>
<dbReference type="PANTHER" id="PTHR34129">
    <property type="entry name" value="BLR1139 PROTEIN"/>
    <property type="match status" value="1"/>
</dbReference>
<keyword evidence="3" id="KW-1185">Reference proteome</keyword>
<dbReference type="PANTHER" id="PTHR34129:SF1">
    <property type="entry name" value="DUF952 DOMAIN-CONTAINING PROTEIN"/>
    <property type="match status" value="1"/>
</dbReference>
<dbReference type="Pfam" id="PF06108">
    <property type="entry name" value="DUF952"/>
    <property type="match status" value="1"/>
</dbReference>
<dbReference type="SUPFAM" id="SSF56399">
    <property type="entry name" value="ADP-ribosylation"/>
    <property type="match status" value="1"/>
</dbReference>
<evidence type="ECO:0000256" key="1">
    <source>
        <dbReference type="SAM" id="MobiDB-lite"/>
    </source>
</evidence>
<evidence type="ECO:0008006" key="4">
    <source>
        <dbReference type="Google" id="ProtNLM"/>
    </source>
</evidence>
<proteinExistence type="predicted"/>
<name>A0A388LTR2_CHABU</name>
<dbReference type="EMBL" id="BFEA01000531">
    <property type="protein sequence ID" value="GBG85706.1"/>
    <property type="molecule type" value="Genomic_DNA"/>
</dbReference>
<accession>A0A388LTR2</accession>
<reference evidence="2 3" key="1">
    <citation type="journal article" date="2018" name="Cell">
        <title>The Chara Genome: Secondary Complexity and Implications for Plant Terrestrialization.</title>
        <authorList>
            <person name="Nishiyama T."/>
            <person name="Sakayama H."/>
            <person name="Vries J.D."/>
            <person name="Buschmann H."/>
            <person name="Saint-Marcoux D."/>
            <person name="Ullrich K.K."/>
            <person name="Haas F.B."/>
            <person name="Vanderstraeten L."/>
            <person name="Becker D."/>
            <person name="Lang D."/>
            <person name="Vosolsobe S."/>
            <person name="Rombauts S."/>
            <person name="Wilhelmsson P.K.I."/>
            <person name="Janitza P."/>
            <person name="Kern R."/>
            <person name="Heyl A."/>
            <person name="Rumpler F."/>
            <person name="Villalobos L.I.A.C."/>
            <person name="Clay J.M."/>
            <person name="Skokan R."/>
            <person name="Toyoda A."/>
            <person name="Suzuki Y."/>
            <person name="Kagoshima H."/>
            <person name="Schijlen E."/>
            <person name="Tajeshwar N."/>
            <person name="Catarino B."/>
            <person name="Hetherington A.J."/>
            <person name="Saltykova A."/>
            <person name="Bonnot C."/>
            <person name="Breuninger H."/>
            <person name="Symeonidi A."/>
            <person name="Radhakrishnan G.V."/>
            <person name="Van Nieuwerburgh F."/>
            <person name="Deforce D."/>
            <person name="Chang C."/>
            <person name="Karol K.G."/>
            <person name="Hedrich R."/>
            <person name="Ulvskov P."/>
            <person name="Glockner G."/>
            <person name="Delwiche C.F."/>
            <person name="Petrasek J."/>
            <person name="Van de Peer Y."/>
            <person name="Friml J."/>
            <person name="Beilby M."/>
            <person name="Dolan L."/>
            <person name="Kohara Y."/>
            <person name="Sugano S."/>
            <person name="Fujiyama A."/>
            <person name="Delaux P.-M."/>
            <person name="Quint M."/>
            <person name="TheiBen G."/>
            <person name="Hagemann M."/>
            <person name="Harholt J."/>
            <person name="Dunand C."/>
            <person name="Zachgo S."/>
            <person name="Langdale J."/>
            <person name="Maumus F."/>
            <person name="Straeten D.V.D."/>
            <person name="Gould S.B."/>
            <person name="Rensing S.A."/>
        </authorList>
    </citation>
    <scope>NUCLEOTIDE SEQUENCE [LARGE SCALE GENOMIC DNA]</scope>
    <source>
        <strain evidence="2 3">S276</strain>
    </source>
</reference>
<gene>
    <name evidence="2" type="ORF">CBR_g40435</name>
</gene>